<name>A0AC35GY27_9BILA</name>
<dbReference type="WBParaSite" id="PS1159_v2.g9821.t1">
    <property type="protein sequence ID" value="PS1159_v2.g9821.t1"/>
    <property type="gene ID" value="PS1159_v2.g9821"/>
</dbReference>
<dbReference type="Proteomes" id="UP000887580">
    <property type="component" value="Unplaced"/>
</dbReference>
<sequence>MITKLKVKNMDTAETETENQMINDKATLNSDNYNHGGIHIGGKDYGKINGVSHETGQNIENSNEDHHHYGGVFVGGFDKSKEYGTESKKLEEINKDSSILGNMVEKVQDVVAAFIPNTLKTNNDHHNTGGIHVGGDNHGSISYNGKSKKSKKDLRQKRQERCSKNQNTKGNIGGYHVDGDNYDDIIYTEGDQQSNL</sequence>
<evidence type="ECO:0000313" key="2">
    <source>
        <dbReference type="WBParaSite" id="PS1159_v2.g9821.t1"/>
    </source>
</evidence>
<organism evidence="1 2">
    <name type="scientific">Panagrolaimus sp. PS1159</name>
    <dbReference type="NCBI Taxonomy" id="55785"/>
    <lineage>
        <taxon>Eukaryota</taxon>
        <taxon>Metazoa</taxon>
        <taxon>Ecdysozoa</taxon>
        <taxon>Nematoda</taxon>
        <taxon>Chromadorea</taxon>
        <taxon>Rhabditida</taxon>
        <taxon>Tylenchina</taxon>
        <taxon>Panagrolaimomorpha</taxon>
        <taxon>Panagrolaimoidea</taxon>
        <taxon>Panagrolaimidae</taxon>
        <taxon>Panagrolaimus</taxon>
    </lineage>
</organism>
<reference evidence="2" key="1">
    <citation type="submission" date="2022-11" db="UniProtKB">
        <authorList>
            <consortium name="WormBaseParasite"/>
        </authorList>
    </citation>
    <scope>IDENTIFICATION</scope>
</reference>
<accession>A0AC35GY27</accession>
<evidence type="ECO:0000313" key="1">
    <source>
        <dbReference type="Proteomes" id="UP000887580"/>
    </source>
</evidence>
<proteinExistence type="predicted"/>
<protein>
    <submittedName>
        <fullName evidence="2">Uncharacterized protein</fullName>
    </submittedName>
</protein>